<dbReference type="GO" id="GO:0009298">
    <property type="term" value="P:GDP-mannose biosynthetic process"/>
    <property type="evidence" value="ECO:0007669"/>
    <property type="project" value="TreeGrafter"/>
</dbReference>
<accession>A0A2K8KJE1</accession>
<dbReference type="PANTHER" id="PTHR46390">
    <property type="entry name" value="MANNOSE-1-PHOSPHATE GUANYLYLTRANSFERASE"/>
    <property type="match status" value="1"/>
</dbReference>
<dbReference type="OrthoDB" id="9806359at2"/>
<keyword evidence="3" id="KW-1185">Reference proteome</keyword>
<dbReference type="EMBL" id="CP024899">
    <property type="protein sequence ID" value="ATX67985.1"/>
    <property type="molecule type" value="Genomic_DNA"/>
</dbReference>
<dbReference type="CDD" id="cd02213">
    <property type="entry name" value="cupin_PMI_typeII_C"/>
    <property type="match status" value="1"/>
</dbReference>
<sequence length="74" mass="8113">MPIVAGTARITVDQQVCLLTENESICIPIGAVHRLENPGKVPMALIEVRNGSYLEEDDIIRYEGRYARGQGSKG</sequence>
<dbReference type="Proteomes" id="UP000228948">
    <property type="component" value="Chromosome"/>
</dbReference>
<dbReference type="InterPro" id="IPR014710">
    <property type="entry name" value="RmlC-like_jellyroll"/>
</dbReference>
<dbReference type="KEGG" id="rbg:BG454_16495"/>
<dbReference type="GO" id="GO:0004475">
    <property type="term" value="F:mannose-1-phosphate guanylyltransferase (GTP) activity"/>
    <property type="evidence" value="ECO:0007669"/>
    <property type="project" value="TreeGrafter"/>
</dbReference>
<evidence type="ECO:0000313" key="2">
    <source>
        <dbReference type="EMBL" id="ATX67985.1"/>
    </source>
</evidence>
<evidence type="ECO:0000313" key="3">
    <source>
        <dbReference type="Proteomes" id="UP000228948"/>
    </source>
</evidence>
<dbReference type="InterPro" id="IPR051161">
    <property type="entry name" value="Mannose-6P_isomerase_type2"/>
</dbReference>
<dbReference type="AlphaFoldDB" id="A0A2K8KJE1"/>
<reference evidence="2 3" key="1">
    <citation type="submission" date="2017-11" db="EMBL/GenBank/DDBJ databases">
        <title>Revised Sequence and Annotation of the Rhodobaca barguzinensis strain alga05 Genome.</title>
        <authorList>
            <person name="Kopejtka K."/>
            <person name="Tomasch J.M."/>
            <person name="Bunk B."/>
            <person name="Koblizek M."/>
        </authorList>
    </citation>
    <scope>NUCLEOTIDE SEQUENCE [LARGE SCALE GENOMIC DNA]</scope>
    <source>
        <strain evidence="3">alga05</strain>
    </source>
</reference>
<gene>
    <name evidence="2" type="ORF">BG454_16495</name>
</gene>
<organism evidence="2 3">
    <name type="scientific">Roseinatronobacter bogoriensis subsp. barguzinensis</name>
    <dbReference type="NCBI Taxonomy" id="441209"/>
    <lineage>
        <taxon>Bacteria</taxon>
        <taxon>Pseudomonadati</taxon>
        <taxon>Pseudomonadota</taxon>
        <taxon>Alphaproteobacteria</taxon>
        <taxon>Rhodobacterales</taxon>
        <taxon>Paracoccaceae</taxon>
        <taxon>Roseinatronobacter</taxon>
    </lineage>
</organism>
<dbReference type="STRING" id="441209.GCA_001870665_03084"/>
<dbReference type="SUPFAM" id="SSF51182">
    <property type="entry name" value="RmlC-like cupins"/>
    <property type="match status" value="1"/>
</dbReference>
<protein>
    <recommendedName>
        <fullName evidence="1">Mannose-6-phosphate isomerase type II C-terminal domain-containing protein</fullName>
    </recommendedName>
</protein>
<name>A0A2K8KJE1_9RHOB</name>
<dbReference type="PANTHER" id="PTHR46390:SF1">
    <property type="entry name" value="MANNOSE-1-PHOSPHATE GUANYLYLTRANSFERASE"/>
    <property type="match status" value="1"/>
</dbReference>
<dbReference type="InterPro" id="IPR001538">
    <property type="entry name" value="Man6P_isomerase-2_C"/>
</dbReference>
<proteinExistence type="predicted"/>
<dbReference type="InterPro" id="IPR011051">
    <property type="entry name" value="RmlC_Cupin_sf"/>
</dbReference>
<evidence type="ECO:0000259" key="1">
    <source>
        <dbReference type="Pfam" id="PF01050"/>
    </source>
</evidence>
<dbReference type="Gene3D" id="2.60.120.10">
    <property type="entry name" value="Jelly Rolls"/>
    <property type="match status" value="1"/>
</dbReference>
<dbReference type="GO" id="GO:0005976">
    <property type="term" value="P:polysaccharide metabolic process"/>
    <property type="evidence" value="ECO:0007669"/>
    <property type="project" value="InterPro"/>
</dbReference>
<feature type="domain" description="Mannose-6-phosphate isomerase type II C-terminal" evidence="1">
    <location>
        <begin position="3"/>
        <end position="63"/>
    </location>
</feature>
<dbReference type="Pfam" id="PF01050">
    <property type="entry name" value="MannoseP_isomer"/>
    <property type="match status" value="1"/>
</dbReference>